<accession>A0A6B0Y7H1</accession>
<evidence type="ECO:0000313" key="1">
    <source>
        <dbReference type="EMBL" id="MXY35076.1"/>
    </source>
</evidence>
<comment type="caution">
    <text evidence="1">The sequence shown here is derived from an EMBL/GenBank/DDBJ whole genome shotgun (WGS) entry which is preliminary data.</text>
</comment>
<dbReference type="EMBL" id="VXRY01000556">
    <property type="protein sequence ID" value="MXY35076.1"/>
    <property type="molecule type" value="Genomic_DNA"/>
</dbReference>
<protein>
    <submittedName>
        <fullName evidence="1">Uncharacterized protein</fullName>
    </submittedName>
</protein>
<name>A0A6B0Y7H1_9RHOB</name>
<gene>
    <name evidence="1" type="ORF">F4Y60_13535</name>
</gene>
<proteinExistence type="predicted"/>
<dbReference type="AlphaFoldDB" id="A0A6B0Y7H1"/>
<organism evidence="1">
    <name type="scientific">Boseongicola sp. SB0664_bin_43</name>
    <dbReference type="NCBI Taxonomy" id="2604844"/>
    <lineage>
        <taxon>Bacteria</taxon>
        <taxon>Pseudomonadati</taxon>
        <taxon>Pseudomonadota</taxon>
        <taxon>Alphaproteobacteria</taxon>
        <taxon>Rhodobacterales</taxon>
        <taxon>Paracoccaceae</taxon>
        <taxon>Boseongicola</taxon>
    </lineage>
</organism>
<sequence>MGSIFHDPDGDALTYKAESANTATVTVSVSGGPANLVDGVNSVLGSRMEPWLRTVGSTATLVAGVNTEGITHVTVTATDPGGLSDTVTILVYVVRYYGACSVGMVLGPREACSVGSDRFSVWHIGYATFGCCNRSLHRIYVGQFIANRIPRSDFWRIDSVP</sequence>
<reference evidence="1" key="1">
    <citation type="submission" date="2019-09" db="EMBL/GenBank/DDBJ databases">
        <title>Characterisation of the sponge microbiome using genome-centric metagenomics.</title>
        <authorList>
            <person name="Engelberts J.P."/>
            <person name="Robbins S.J."/>
            <person name="De Goeij J.M."/>
            <person name="Aranda M."/>
            <person name="Bell S.C."/>
            <person name="Webster N.S."/>
        </authorList>
    </citation>
    <scope>NUCLEOTIDE SEQUENCE</scope>
    <source>
        <strain evidence="1">SB0664_bin_43</strain>
    </source>
</reference>